<dbReference type="AlphaFoldDB" id="A0A845QV13"/>
<keyword evidence="7" id="KW-1185">Reference proteome</keyword>
<dbReference type="PRINTS" id="PR00036">
    <property type="entry name" value="HTHLACI"/>
</dbReference>
<dbReference type="SUPFAM" id="SSF47413">
    <property type="entry name" value="lambda repressor-like DNA-binding domains"/>
    <property type="match status" value="1"/>
</dbReference>
<accession>A0A845QV13</accession>
<keyword evidence="2" id="KW-0238">DNA-binding</keyword>
<gene>
    <name evidence="6" type="ORF">D3Z33_03340</name>
</gene>
<feature type="domain" description="HTH cro/C1-type" evidence="5">
    <location>
        <begin position="4"/>
        <end position="51"/>
    </location>
</feature>
<proteinExistence type="predicted"/>
<dbReference type="SMART" id="SM00354">
    <property type="entry name" value="HTH_LACI"/>
    <property type="match status" value="1"/>
</dbReference>
<dbReference type="Proteomes" id="UP000467132">
    <property type="component" value="Unassembled WGS sequence"/>
</dbReference>
<dbReference type="PROSITE" id="PS00356">
    <property type="entry name" value="HTH_LACI_1"/>
    <property type="match status" value="1"/>
</dbReference>
<evidence type="ECO:0000313" key="6">
    <source>
        <dbReference type="EMBL" id="NBI05890.1"/>
    </source>
</evidence>
<sequence>MKSTIQDVAKKAGVSTTTVSRVMNNNYPVKKETRIKVESAIKKLNFRPNILARGLIHKKSNTIGVIVPSITNLFFPTVVKAIEAILREQGYFIYLCNTDNKEDEEIGYINSLQDRQVDGIIVIDPQTKNMKSGLYEKISKEIPLVFINGYNKDVNCNFVINDEESGAIEAMRYLIKSGHKKIAFIRGQKSYSYDLKEIVYKNVLNDSVYKKIINIGEGNKDSTVDHTMEIIQRFLLTENRPSAFFCCNDLMALGVINACKKIGLDVPEDMSIIGFDNIITSRLVEPKLTTVDQNMYDLGVNAAKMLLKNIENENVDIQRKILTPQLIIRQSTKKIS</sequence>
<dbReference type="Pfam" id="PF13377">
    <property type="entry name" value="Peripla_BP_3"/>
    <property type="match status" value="1"/>
</dbReference>
<evidence type="ECO:0000259" key="4">
    <source>
        <dbReference type="PROSITE" id="PS50932"/>
    </source>
</evidence>
<dbReference type="CDD" id="cd06267">
    <property type="entry name" value="PBP1_LacI_sugar_binding-like"/>
    <property type="match status" value="1"/>
</dbReference>
<dbReference type="InterPro" id="IPR010982">
    <property type="entry name" value="Lambda_DNA-bd_dom_sf"/>
</dbReference>
<reference evidence="6 7" key="1">
    <citation type="submission" date="2018-08" db="EMBL/GenBank/DDBJ databases">
        <title>Murine metabolic-syndrome-specific gut microbial biobank.</title>
        <authorList>
            <person name="Liu C."/>
        </authorList>
    </citation>
    <scope>NUCLEOTIDE SEQUENCE [LARGE SCALE GENOMIC DNA]</scope>
    <source>
        <strain evidence="6 7">583</strain>
    </source>
</reference>
<dbReference type="EMBL" id="QXXA01000004">
    <property type="protein sequence ID" value="NBI05890.1"/>
    <property type="molecule type" value="Genomic_DNA"/>
</dbReference>
<protein>
    <submittedName>
        <fullName evidence="6">LacI family transcriptional regulator</fullName>
    </submittedName>
</protein>
<dbReference type="InterPro" id="IPR001387">
    <property type="entry name" value="Cro/C1-type_HTH"/>
</dbReference>
<dbReference type="PROSITE" id="PS50943">
    <property type="entry name" value="HTH_CROC1"/>
    <property type="match status" value="1"/>
</dbReference>
<name>A0A845QV13_9CLOT</name>
<evidence type="ECO:0000256" key="1">
    <source>
        <dbReference type="ARBA" id="ARBA00023015"/>
    </source>
</evidence>
<dbReference type="PANTHER" id="PTHR30146">
    <property type="entry name" value="LACI-RELATED TRANSCRIPTIONAL REPRESSOR"/>
    <property type="match status" value="1"/>
</dbReference>
<keyword evidence="1" id="KW-0805">Transcription regulation</keyword>
<dbReference type="InterPro" id="IPR000843">
    <property type="entry name" value="HTH_LacI"/>
</dbReference>
<dbReference type="GO" id="GO:0003700">
    <property type="term" value="F:DNA-binding transcription factor activity"/>
    <property type="evidence" value="ECO:0007669"/>
    <property type="project" value="TreeGrafter"/>
</dbReference>
<dbReference type="RefSeq" id="WP_160196377.1">
    <property type="nucleotide sequence ID" value="NZ_QXXA01000004.1"/>
</dbReference>
<dbReference type="Gene3D" id="3.40.50.2300">
    <property type="match status" value="2"/>
</dbReference>
<organism evidence="6 7">
    <name type="scientific">Senegalia massiliensis</name>
    <dbReference type="NCBI Taxonomy" id="1720316"/>
    <lineage>
        <taxon>Bacteria</taxon>
        <taxon>Bacillati</taxon>
        <taxon>Bacillota</taxon>
        <taxon>Clostridia</taxon>
        <taxon>Eubacteriales</taxon>
        <taxon>Clostridiaceae</taxon>
        <taxon>Senegalia</taxon>
    </lineage>
</organism>
<feature type="domain" description="HTH lacI-type" evidence="4">
    <location>
        <begin position="3"/>
        <end position="57"/>
    </location>
</feature>
<dbReference type="CDD" id="cd01392">
    <property type="entry name" value="HTH_LacI"/>
    <property type="match status" value="1"/>
</dbReference>
<dbReference type="InterPro" id="IPR028082">
    <property type="entry name" value="Peripla_BP_I"/>
</dbReference>
<dbReference type="InterPro" id="IPR046335">
    <property type="entry name" value="LacI/GalR-like_sensor"/>
</dbReference>
<evidence type="ECO:0000256" key="3">
    <source>
        <dbReference type="ARBA" id="ARBA00023163"/>
    </source>
</evidence>
<evidence type="ECO:0000313" key="7">
    <source>
        <dbReference type="Proteomes" id="UP000467132"/>
    </source>
</evidence>
<dbReference type="Gene3D" id="1.10.260.40">
    <property type="entry name" value="lambda repressor-like DNA-binding domains"/>
    <property type="match status" value="1"/>
</dbReference>
<dbReference type="GO" id="GO:0000976">
    <property type="term" value="F:transcription cis-regulatory region binding"/>
    <property type="evidence" value="ECO:0007669"/>
    <property type="project" value="TreeGrafter"/>
</dbReference>
<dbReference type="OrthoDB" id="9789891at2"/>
<dbReference type="PROSITE" id="PS50932">
    <property type="entry name" value="HTH_LACI_2"/>
    <property type="match status" value="1"/>
</dbReference>
<keyword evidence="3" id="KW-0804">Transcription</keyword>
<comment type="caution">
    <text evidence="6">The sequence shown here is derived from an EMBL/GenBank/DDBJ whole genome shotgun (WGS) entry which is preliminary data.</text>
</comment>
<dbReference type="Pfam" id="PF00356">
    <property type="entry name" value="LacI"/>
    <property type="match status" value="1"/>
</dbReference>
<evidence type="ECO:0000256" key="2">
    <source>
        <dbReference type="ARBA" id="ARBA00023125"/>
    </source>
</evidence>
<evidence type="ECO:0000259" key="5">
    <source>
        <dbReference type="PROSITE" id="PS50943"/>
    </source>
</evidence>
<dbReference type="PANTHER" id="PTHR30146:SF109">
    <property type="entry name" value="HTH-TYPE TRANSCRIPTIONAL REGULATOR GALS"/>
    <property type="match status" value="1"/>
</dbReference>
<dbReference type="SUPFAM" id="SSF53822">
    <property type="entry name" value="Periplasmic binding protein-like I"/>
    <property type="match status" value="1"/>
</dbReference>